<evidence type="ECO:0000313" key="5">
    <source>
        <dbReference type="Proteomes" id="UP000199149"/>
    </source>
</evidence>
<dbReference type="OrthoDB" id="1405746at2"/>
<gene>
    <name evidence="4" type="ORF">SAMN05421738_11111</name>
</gene>
<evidence type="ECO:0000256" key="1">
    <source>
        <dbReference type="ARBA" id="ARBA00022729"/>
    </source>
</evidence>
<keyword evidence="1 2" id="KW-0732">Signal</keyword>
<reference evidence="5" key="1">
    <citation type="submission" date="2016-10" db="EMBL/GenBank/DDBJ databases">
        <authorList>
            <person name="Varghese N."/>
            <person name="Submissions S."/>
        </authorList>
    </citation>
    <scope>NUCLEOTIDE SEQUENCE [LARGE SCALE GENOMIC DNA]</scope>
    <source>
        <strain evidence="5">XJ109</strain>
    </source>
</reference>
<organism evidence="4 5">
    <name type="scientific">Algoriella xinjiangensis</name>
    <dbReference type="NCBI Taxonomy" id="684065"/>
    <lineage>
        <taxon>Bacteria</taxon>
        <taxon>Pseudomonadati</taxon>
        <taxon>Bacteroidota</taxon>
        <taxon>Flavobacteriia</taxon>
        <taxon>Flavobacteriales</taxon>
        <taxon>Weeksellaceae</taxon>
        <taxon>Algoriella</taxon>
    </lineage>
</organism>
<dbReference type="AlphaFoldDB" id="A0A1I4YE19"/>
<dbReference type="STRING" id="684065.SAMN05421738_11111"/>
<feature type="signal peptide" evidence="2">
    <location>
        <begin position="1"/>
        <end position="19"/>
    </location>
</feature>
<feature type="domain" description="Secretion system C-terminal sorting" evidence="3">
    <location>
        <begin position="249"/>
        <end position="317"/>
    </location>
</feature>
<evidence type="ECO:0000313" key="4">
    <source>
        <dbReference type="EMBL" id="SFN36274.1"/>
    </source>
</evidence>
<dbReference type="EMBL" id="FOUZ01000011">
    <property type="protein sequence ID" value="SFN36274.1"/>
    <property type="molecule type" value="Genomic_DNA"/>
</dbReference>
<dbReference type="Pfam" id="PF18962">
    <property type="entry name" value="Por_Secre_tail"/>
    <property type="match status" value="1"/>
</dbReference>
<dbReference type="Proteomes" id="UP000199149">
    <property type="component" value="Unassembled WGS sequence"/>
</dbReference>
<evidence type="ECO:0000256" key="2">
    <source>
        <dbReference type="SAM" id="SignalP"/>
    </source>
</evidence>
<accession>A0A1I4YE19</accession>
<dbReference type="NCBIfam" id="TIGR04183">
    <property type="entry name" value="Por_Secre_tail"/>
    <property type="match status" value="1"/>
</dbReference>
<proteinExistence type="predicted"/>
<keyword evidence="5" id="KW-1185">Reference proteome</keyword>
<sequence length="319" mass="33915">MKKIFTLLSIAALTSATFAQEFNEIKVLKAQGLNETTVIASDNNATAQDYSLIQYKDGTTFENSLISCSGAGQTVQNTWSRFFDLKAEFGIDSEFTVKSVTVGGRAMSTNNTIEVAFSQFAGAYTFANITAGMGSGYASHAFPTAFELAEIQLEDPQEAIKVGNKLAVAISSELESDGTYLTGGVMVGNNKKGETKPSYLGWPGSQCVSGGTSTAPTNLTSYGSAYVFHVTGSTASLGTVELGSNKLAVYPNPATTEVNVQLKDTKVANVEVADVTGRVIPVKFSKEGKVDTSKLSAGVYFLRVKDDKGVTRIQKFIKK</sequence>
<dbReference type="InterPro" id="IPR026444">
    <property type="entry name" value="Secre_tail"/>
</dbReference>
<dbReference type="RefSeq" id="WP_092908738.1">
    <property type="nucleotide sequence ID" value="NZ_FOUZ01000011.1"/>
</dbReference>
<feature type="chain" id="PRO_5011762368" evidence="2">
    <location>
        <begin position="20"/>
        <end position="319"/>
    </location>
</feature>
<name>A0A1I4YE19_9FLAO</name>
<evidence type="ECO:0000259" key="3">
    <source>
        <dbReference type="Pfam" id="PF18962"/>
    </source>
</evidence>
<protein>
    <submittedName>
        <fullName evidence="4">Por secretion system C-terminal sorting domain-containing protein</fullName>
    </submittedName>
</protein>